<evidence type="ECO:0000256" key="5">
    <source>
        <dbReference type="ARBA" id="ARBA00022692"/>
    </source>
</evidence>
<dbReference type="InterPro" id="IPR000537">
    <property type="entry name" value="UbiA_prenyltransferase"/>
</dbReference>
<keyword evidence="10" id="KW-1185">Reference proteome</keyword>
<dbReference type="GeneTree" id="ENSGT00940000153771"/>
<evidence type="ECO:0000313" key="10">
    <source>
        <dbReference type="Proteomes" id="UP000008225"/>
    </source>
</evidence>
<dbReference type="InterPro" id="IPR039653">
    <property type="entry name" value="Prenyltransferase"/>
</dbReference>
<accession>A0A5F4VVY9</accession>
<dbReference type="Gene3D" id="1.10.357.140">
    <property type="entry name" value="UbiA prenyltransferase"/>
    <property type="match status" value="1"/>
</dbReference>
<evidence type="ECO:0000256" key="7">
    <source>
        <dbReference type="ARBA" id="ARBA00023136"/>
    </source>
</evidence>
<comment type="subcellular location">
    <subcellularLocation>
        <location evidence="2">Membrane</location>
        <topology evidence="2">Multi-pass membrane protein</topology>
    </subcellularLocation>
</comment>
<dbReference type="Ensembl" id="ENSCJAT00000095194.2">
    <property type="protein sequence ID" value="ENSCJAP00000069648.2"/>
    <property type="gene ID" value="ENSCJAG00000005180.5"/>
</dbReference>
<keyword evidence="5 8" id="KW-0812">Transmembrane</keyword>
<evidence type="ECO:0000256" key="2">
    <source>
        <dbReference type="ARBA" id="ARBA00004141"/>
    </source>
</evidence>
<keyword evidence="7 8" id="KW-0472">Membrane</keyword>
<keyword evidence="4" id="KW-0808">Transferase</keyword>
<proteinExistence type="inferred from homology"/>
<keyword evidence="6 8" id="KW-1133">Transmembrane helix</keyword>
<evidence type="ECO:0000256" key="8">
    <source>
        <dbReference type="SAM" id="Phobius"/>
    </source>
</evidence>
<dbReference type="GO" id="GO:0005743">
    <property type="term" value="C:mitochondrial inner membrane"/>
    <property type="evidence" value="ECO:0007669"/>
    <property type="project" value="TreeGrafter"/>
</dbReference>
<reference evidence="9" key="2">
    <citation type="submission" date="2025-08" db="UniProtKB">
        <authorList>
            <consortium name="Ensembl"/>
        </authorList>
    </citation>
    <scope>IDENTIFICATION</scope>
</reference>
<reference evidence="9" key="1">
    <citation type="submission" date="2009-03" db="EMBL/GenBank/DDBJ databases">
        <authorList>
            <person name="Warren W."/>
            <person name="Ye L."/>
            <person name="Minx P."/>
            <person name="Worley K."/>
            <person name="Gibbs R."/>
            <person name="Wilson R.K."/>
        </authorList>
    </citation>
    <scope>NUCLEOTIDE SEQUENCE [LARGE SCALE GENOMIC DNA]</scope>
</reference>
<evidence type="ECO:0000256" key="1">
    <source>
        <dbReference type="ARBA" id="ARBA00001946"/>
    </source>
</evidence>
<comment type="similarity">
    <text evidence="3">Belongs to the UbiA prenyltransferase family.</text>
</comment>
<dbReference type="InterPro" id="IPR044878">
    <property type="entry name" value="UbiA_sf"/>
</dbReference>
<name>A0A5F4VVY9_CALJA</name>
<evidence type="ECO:0000256" key="3">
    <source>
        <dbReference type="ARBA" id="ARBA00005985"/>
    </source>
</evidence>
<dbReference type="PANTHER" id="PTHR11048:SF28">
    <property type="entry name" value="4-HYDROXYBENZOATE POLYPRENYLTRANSFERASE, MITOCHONDRIAL"/>
    <property type="match status" value="1"/>
</dbReference>
<comment type="cofactor">
    <cofactor evidence="1">
        <name>Mg(2+)</name>
        <dbReference type="ChEBI" id="CHEBI:18420"/>
    </cofactor>
</comment>
<sequence>MLGSRTTEFARCLRAVALAWLPGWRGRSLALARAAGAPHGGDLQPPASPGPRGRQFSLSAAAVVDSAPRPLQPYLRLMRLDKPIGTWLLYLPCTWSIGLAAEPGCFPDWYMLSLFGTGAILMRGAGCTINDMWDQDYDKKIYTVDIHRPEDCWNKFISNRTLGLILFLGIVLGNLCKEKKTDKTKKSIENRIEN</sequence>
<reference evidence="9" key="3">
    <citation type="submission" date="2025-09" db="UniProtKB">
        <authorList>
            <consortium name="Ensembl"/>
        </authorList>
    </citation>
    <scope>IDENTIFICATION</scope>
</reference>
<dbReference type="Bgee" id="ENSCJAG00000005180">
    <property type="expression patterns" value="Expressed in heart and 6 other cell types or tissues"/>
</dbReference>
<dbReference type="AlphaFoldDB" id="A0A5F4VVY9"/>
<protein>
    <submittedName>
        <fullName evidence="9">Coenzyme Q2, polyprenyltransferase</fullName>
    </submittedName>
</protein>
<dbReference type="GO" id="GO:0006744">
    <property type="term" value="P:ubiquinone biosynthetic process"/>
    <property type="evidence" value="ECO:0007669"/>
    <property type="project" value="TreeGrafter"/>
</dbReference>
<feature type="transmembrane region" description="Helical" evidence="8">
    <location>
        <begin position="84"/>
        <end position="101"/>
    </location>
</feature>
<dbReference type="Pfam" id="PF01040">
    <property type="entry name" value="UbiA"/>
    <property type="match status" value="1"/>
</dbReference>
<dbReference type="Proteomes" id="UP000008225">
    <property type="component" value="Chromosome 3"/>
</dbReference>
<dbReference type="GO" id="GO:0004659">
    <property type="term" value="F:prenyltransferase activity"/>
    <property type="evidence" value="ECO:0007669"/>
    <property type="project" value="UniProtKB-ARBA"/>
</dbReference>
<dbReference type="PANTHER" id="PTHR11048">
    <property type="entry name" value="PRENYLTRANSFERASES"/>
    <property type="match status" value="1"/>
</dbReference>
<feature type="transmembrane region" description="Helical" evidence="8">
    <location>
        <begin position="157"/>
        <end position="176"/>
    </location>
</feature>
<evidence type="ECO:0000256" key="4">
    <source>
        <dbReference type="ARBA" id="ARBA00022679"/>
    </source>
</evidence>
<organism evidence="9 10">
    <name type="scientific">Callithrix jacchus</name>
    <name type="common">White-tufted-ear marmoset</name>
    <name type="synonym">Simia Jacchus</name>
    <dbReference type="NCBI Taxonomy" id="9483"/>
    <lineage>
        <taxon>Eukaryota</taxon>
        <taxon>Metazoa</taxon>
        <taxon>Chordata</taxon>
        <taxon>Craniata</taxon>
        <taxon>Vertebrata</taxon>
        <taxon>Euteleostomi</taxon>
        <taxon>Mammalia</taxon>
        <taxon>Eutheria</taxon>
        <taxon>Euarchontoglires</taxon>
        <taxon>Primates</taxon>
        <taxon>Haplorrhini</taxon>
        <taxon>Platyrrhini</taxon>
        <taxon>Cebidae</taxon>
        <taxon>Callitrichinae</taxon>
        <taxon>Callithrix</taxon>
        <taxon>Callithrix</taxon>
    </lineage>
</organism>
<evidence type="ECO:0000313" key="9">
    <source>
        <dbReference type="Ensembl" id="ENSCJAP00000069648.2"/>
    </source>
</evidence>
<evidence type="ECO:0000256" key="6">
    <source>
        <dbReference type="ARBA" id="ARBA00022989"/>
    </source>
</evidence>
<gene>
    <name evidence="9" type="primary">COQ2</name>
</gene>